<reference evidence="2 3" key="1">
    <citation type="submission" date="2016-10" db="EMBL/GenBank/DDBJ databases">
        <authorList>
            <person name="Varghese N."/>
            <person name="Submissions S."/>
        </authorList>
    </citation>
    <scope>NUCLEOTIDE SEQUENCE [LARGE SCALE GENOMIC DNA]</scope>
    <source>
        <strain evidence="2 3">DSM 22022</strain>
    </source>
</reference>
<accession>A0A1G5AC78</accession>
<dbReference type="RefSeq" id="WP_050738256.1">
    <property type="nucleotide sequence ID" value="NZ_CP015031.1"/>
</dbReference>
<comment type="caution">
    <text evidence="2">The sequence shown here is derived from an EMBL/GenBank/DDBJ whole genome shotgun (WGS) entry which is preliminary data.</text>
</comment>
<gene>
    <name evidence="2" type="ORF">SAMN02910354_00138</name>
</gene>
<proteinExistence type="predicted"/>
<evidence type="ECO:0000313" key="2">
    <source>
        <dbReference type="EMBL" id="SCX75477.1"/>
    </source>
</evidence>
<keyword evidence="1" id="KW-1133">Transmembrane helix</keyword>
<name>A0A1G5AC78_9PAST</name>
<evidence type="ECO:0000313" key="3">
    <source>
        <dbReference type="Proteomes" id="UP000199588"/>
    </source>
</evidence>
<dbReference type="Proteomes" id="UP000199588">
    <property type="component" value="Unassembled WGS sequence"/>
</dbReference>
<evidence type="ECO:0000256" key="1">
    <source>
        <dbReference type="SAM" id="Phobius"/>
    </source>
</evidence>
<dbReference type="EMBL" id="FMUQ01000002">
    <property type="protein sequence ID" value="SCX75477.1"/>
    <property type="molecule type" value="Genomic_DNA"/>
</dbReference>
<keyword evidence="3" id="KW-1185">Reference proteome</keyword>
<feature type="transmembrane region" description="Helical" evidence="1">
    <location>
        <begin position="20"/>
        <end position="43"/>
    </location>
</feature>
<organism evidence="2 3">
    <name type="scientific">Basfia succiniciproducens</name>
    <dbReference type="NCBI Taxonomy" id="653940"/>
    <lineage>
        <taxon>Bacteria</taxon>
        <taxon>Pseudomonadati</taxon>
        <taxon>Pseudomonadota</taxon>
        <taxon>Gammaproteobacteria</taxon>
        <taxon>Pasteurellales</taxon>
        <taxon>Pasteurellaceae</taxon>
        <taxon>Basfia</taxon>
    </lineage>
</organism>
<protein>
    <submittedName>
        <fullName evidence="2">Uncharacterized protein</fullName>
    </submittedName>
</protein>
<keyword evidence="1" id="KW-0812">Transmembrane</keyword>
<feature type="transmembrane region" description="Helical" evidence="1">
    <location>
        <begin position="63"/>
        <end position="84"/>
    </location>
</feature>
<sequence length="95" mass="11107">MDLQKLMIIKKSMRELPLKLVLKSMFLSLITWSLWGYTCYVVASYSTKIFVNPVYEQYFFSDIMIFMFAVSVALVVIAIIWSFIAKPSKRLILSH</sequence>
<keyword evidence="1" id="KW-0472">Membrane</keyword>